<evidence type="ECO:0000313" key="3">
    <source>
        <dbReference type="Proteomes" id="UP000664480"/>
    </source>
</evidence>
<dbReference type="Proteomes" id="UP000664480">
    <property type="component" value="Unassembled WGS sequence"/>
</dbReference>
<feature type="chain" id="PRO_5045795144" evidence="1">
    <location>
        <begin position="19"/>
        <end position="81"/>
    </location>
</feature>
<comment type="caution">
    <text evidence="2">The sequence shown here is derived from an EMBL/GenBank/DDBJ whole genome shotgun (WGS) entry which is preliminary data.</text>
</comment>
<keyword evidence="3" id="KW-1185">Reference proteome</keyword>
<gene>
    <name evidence="2" type="ORF">J0A69_02120</name>
</gene>
<dbReference type="EMBL" id="JAFKCU010000001">
    <property type="protein sequence ID" value="MBN7814201.1"/>
    <property type="molecule type" value="Genomic_DNA"/>
</dbReference>
<dbReference type="RefSeq" id="WP_206584858.1">
    <property type="nucleotide sequence ID" value="NZ_JAFKCU010000001.1"/>
</dbReference>
<keyword evidence="1" id="KW-0732">Signal</keyword>
<proteinExistence type="predicted"/>
<evidence type="ECO:0000256" key="1">
    <source>
        <dbReference type="SAM" id="SignalP"/>
    </source>
</evidence>
<reference evidence="2 3" key="1">
    <citation type="submission" date="2021-03" db="EMBL/GenBank/DDBJ databases">
        <title>novel species isolated from a fishpond in China.</title>
        <authorList>
            <person name="Lu H."/>
            <person name="Cai Z."/>
        </authorList>
    </citation>
    <scope>NUCLEOTIDE SEQUENCE [LARGE SCALE GENOMIC DNA]</scope>
    <source>
        <strain evidence="2 3">YJ13C</strain>
    </source>
</reference>
<sequence length="81" mass="9017">MKRLPLFAFILAAFGAFAFSFPKEEGNMERWALIDGVFQDVTSIVTSGEYDCDATTEQIHCLYDGNNGNPVSPIETKFVPH</sequence>
<accession>A0ABS3CDE5</accession>
<evidence type="ECO:0000313" key="2">
    <source>
        <dbReference type="EMBL" id="MBN7814201.1"/>
    </source>
</evidence>
<feature type="signal peptide" evidence="1">
    <location>
        <begin position="1"/>
        <end position="18"/>
    </location>
</feature>
<name>A0ABS3CDE5_9BACT</name>
<protein>
    <submittedName>
        <fullName evidence="2">Uncharacterized protein</fullName>
    </submittedName>
</protein>
<organism evidence="2 3">
    <name type="scientific">Algoriphagus pacificus</name>
    <dbReference type="NCBI Taxonomy" id="2811234"/>
    <lineage>
        <taxon>Bacteria</taxon>
        <taxon>Pseudomonadati</taxon>
        <taxon>Bacteroidota</taxon>
        <taxon>Cytophagia</taxon>
        <taxon>Cytophagales</taxon>
        <taxon>Cyclobacteriaceae</taxon>
        <taxon>Algoriphagus</taxon>
    </lineage>
</organism>